<evidence type="ECO:0000256" key="3">
    <source>
        <dbReference type="ARBA" id="ARBA00022598"/>
    </source>
</evidence>
<protein>
    <recommendedName>
        <fullName evidence="2">histidine--tRNA ligase</fullName>
        <ecNumber evidence="2">6.1.1.21</ecNumber>
    </recommendedName>
</protein>
<dbReference type="Gene3D" id="3.40.50.800">
    <property type="entry name" value="Anticodon-binding domain"/>
    <property type="match status" value="1"/>
</dbReference>
<organism evidence="10">
    <name type="scientific">Lepeophtheirus salmonis</name>
    <name type="common">Salmon louse</name>
    <name type="synonym">Caligus salmonis</name>
    <dbReference type="NCBI Taxonomy" id="72036"/>
    <lineage>
        <taxon>Eukaryota</taxon>
        <taxon>Metazoa</taxon>
        <taxon>Ecdysozoa</taxon>
        <taxon>Arthropoda</taxon>
        <taxon>Crustacea</taxon>
        <taxon>Multicrustacea</taxon>
        <taxon>Hexanauplia</taxon>
        <taxon>Copepoda</taxon>
        <taxon>Siphonostomatoida</taxon>
        <taxon>Caligidae</taxon>
        <taxon>Lepeophtheirus</taxon>
    </lineage>
</organism>
<feature type="domain" description="Aminoacyl-transfer RNA synthetases class-II family profile" evidence="9">
    <location>
        <begin position="74"/>
        <end position="405"/>
    </location>
</feature>
<dbReference type="EMBL" id="BT078491">
    <property type="protein sequence ID" value="ACO12915.1"/>
    <property type="molecule type" value="mRNA"/>
</dbReference>
<dbReference type="SUPFAM" id="SSF52954">
    <property type="entry name" value="Class II aaRS ABD-related"/>
    <property type="match status" value="1"/>
</dbReference>
<dbReference type="OrthoDB" id="1906957at2759"/>
<evidence type="ECO:0000259" key="9">
    <source>
        <dbReference type="PROSITE" id="PS50862"/>
    </source>
</evidence>
<keyword evidence="3" id="KW-0436">Ligase</keyword>
<gene>
    <name evidence="10" type="primary">SYHC</name>
</gene>
<dbReference type="GO" id="GO:0032543">
    <property type="term" value="P:mitochondrial translation"/>
    <property type="evidence" value="ECO:0007669"/>
    <property type="project" value="TreeGrafter"/>
</dbReference>
<dbReference type="InterPro" id="IPR045864">
    <property type="entry name" value="aa-tRNA-synth_II/BPL/LPL"/>
</dbReference>
<dbReference type="GO" id="GO:0005829">
    <property type="term" value="C:cytosol"/>
    <property type="evidence" value="ECO:0007669"/>
    <property type="project" value="TreeGrafter"/>
</dbReference>
<dbReference type="Pfam" id="PF03129">
    <property type="entry name" value="HGTP_anticodon"/>
    <property type="match status" value="1"/>
</dbReference>
<dbReference type="GO" id="GO:0003723">
    <property type="term" value="F:RNA binding"/>
    <property type="evidence" value="ECO:0007669"/>
    <property type="project" value="TreeGrafter"/>
</dbReference>
<dbReference type="NCBIfam" id="TIGR00442">
    <property type="entry name" value="hisS"/>
    <property type="match status" value="1"/>
</dbReference>
<dbReference type="Gene3D" id="3.30.930.10">
    <property type="entry name" value="Bira Bifunctional Protein, Domain 2"/>
    <property type="match status" value="1"/>
</dbReference>
<keyword evidence="7 10" id="KW-0030">Aminoacyl-tRNA synthetase</keyword>
<dbReference type="PANTHER" id="PTHR11476:SF7">
    <property type="entry name" value="HISTIDINE--TRNA LIGASE"/>
    <property type="match status" value="1"/>
</dbReference>
<comment type="catalytic activity">
    <reaction evidence="8">
        <text>tRNA(His) + L-histidine + ATP = L-histidyl-tRNA(His) + AMP + diphosphate + H(+)</text>
        <dbReference type="Rhea" id="RHEA:17313"/>
        <dbReference type="Rhea" id="RHEA-COMP:9665"/>
        <dbReference type="Rhea" id="RHEA-COMP:9689"/>
        <dbReference type="ChEBI" id="CHEBI:15378"/>
        <dbReference type="ChEBI" id="CHEBI:30616"/>
        <dbReference type="ChEBI" id="CHEBI:33019"/>
        <dbReference type="ChEBI" id="CHEBI:57595"/>
        <dbReference type="ChEBI" id="CHEBI:78442"/>
        <dbReference type="ChEBI" id="CHEBI:78527"/>
        <dbReference type="ChEBI" id="CHEBI:456215"/>
        <dbReference type="EC" id="6.1.1.21"/>
    </reaction>
</comment>
<keyword evidence="4" id="KW-0547">Nucleotide-binding</keyword>
<dbReference type="GO" id="GO:0005524">
    <property type="term" value="F:ATP binding"/>
    <property type="evidence" value="ECO:0007669"/>
    <property type="project" value="UniProtKB-KW"/>
</dbReference>
<dbReference type="SUPFAM" id="SSF55681">
    <property type="entry name" value="Class II aaRS and biotin synthetases"/>
    <property type="match status" value="1"/>
</dbReference>
<keyword evidence="5" id="KW-0067">ATP-binding</keyword>
<proteinExistence type="evidence at transcript level"/>
<name>C1BV62_LEPSM</name>
<dbReference type="FunFam" id="3.40.50.800:FF:000008">
    <property type="entry name" value="histidine--tRNA ligase, cytoplasmic isoform X1"/>
    <property type="match status" value="1"/>
</dbReference>
<dbReference type="Pfam" id="PF13393">
    <property type="entry name" value="tRNA-synt_His"/>
    <property type="match status" value="1"/>
</dbReference>
<evidence type="ECO:0000256" key="5">
    <source>
        <dbReference type="ARBA" id="ARBA00022840"/>
    </source>
</evidence>
<dbReference type="CDD" id="cd00859">
    <property type="entry name" value="HisRS_anticodon"/>
    <property type="match status" value="1"/>
</dbReference>
<dbReference type="HAMAP" id="MF_00127">
    <property type="entry name" value="His_tRNA_synth"/>
    <property type="match status" value="1"/>
</dbReference>
<dbReference type="GO" id="GO:0005739">
    <property type="term" value="C:mitochondrion"/>
    <property type="evidence" value="ECO:0007669"/>
    <property type="project" value="TreeGrafter"/>
</dbReference>
<dbReference type="GO" id="GO:0006427">
    <property type="term" value="P:histidyl-tRNA aminoacylation"/>
    <property type="evidence" value="ECO:0007669"/>
    <property type="project" value="InterPro"/>
</dbReference>
<dbReference type="InterPro" id="IPR006195">
    <property type="entry name" value="aa-tRNA-synth_II"/>
</dbReference>
<accession>C1BV62</accession>
<dbReference type="InterPro" id="IPR041715">
    <property type="entry name" value="HisRS-like_core"/>
</dbReference>
<dbReference type="InterPro" id="IPR036621">
    <property type="entry name" value="Anticodon-bd_dom_sf"/>
</dbReference>
<evidence type="ECO:0000256" key="7">
    <source>
        <dbReference type="ARBA" id="ARBA00023146"/>
    </source>
</evidence>
<dbReference type="GO" id="GO:0004821">
    <property type="term" value="F:histidine-tRNA ligase activity"/>
    <property type="evidence" value="ECO:0007669"/>
    <property type="project" value="UniProtKB-EC"/>
</dbReference>
<comment type="similarity">
    <text evidence="1">Belongs to the class-II aminoacyl-tRNA synthetase family.</text>
</comment>
<dbReference type="InterPro" id="IPR004154">
    <property type="entry name" value="Anticodon-bd"/>
</dbReference>
<dbReference type="AlphaFoldDB" id="C1BV62"/>
<keyword evidence="6" id="KW-0648">Protein biosynthesis</keyword>
<evidence type="ECO:0000313" key="10">
    <source>
        <dbReference type="EMBL" id="ACO12915.1"/>
    </source>
</evidence>
<evidence type="ECO:0000256" key="6">
    <source>
        <dbReference type="ARBA" id="ARBA00022917"/>
    </source>
</evidence>
<dbReference type="InterPro" id="IPR033656">
    <property type="entry name" value="HisRS_anticodon"/>
</dbReference>
<dbReference type="PROSITE" id="PS50862">
    <property type="entry name" value="AA_TRNA_LIGASE_II"/>
    <property type="match status" value="1"/>
</dbReference>
<dbReference type="InterPro" id="IPR004516">
    <property type="entry name" value="HisRS/HisZ"/>
</dbReference>
<sequence>MSSEERETILSGLKDQCSLVQKLREEKASKGKINEEIEKIKNLKISFDSQLKAIGVSDGSEDSTGKLILKTAKGTRDFQPAQMAVREKVLSKVIQVFKRHGAETIDTPVFERKDVLTGKYGEDSKLIYDLKDQGGEILSLRYDLTVPFARYVAMNKIMNIKRYQISKVYRRDNPSMARGRFREFYQCDLDIAGQYDPMVPDVECIKIMCEILEDLNIGNFVIKVNHRLILDGIFEVCGVDPSMFRTICSSVDKLDKSPWEEVKKEMVEEKRLDEASADKIGEFVRMSGKMELIDKLKETNLSQSKLAMEGLEHMKLLLKYAEIYGCLNRTSFDLSLARGLDYYTGIIYEAVLIDQNTDEKGELIQVGSVAGGGRYDKLVGMFDPRKRDVPCVGMSIGIERLFSIMEANMLKEKTKIRTIETEVFVTSAQKNLLEERMKLCQELWKCGIKTEHSYKKNPKMLNQLQYCEENEIPFAVIIGESELQNGTVKLRRISNREETEVPRSELTDIIKKHLSELM</sequence>
<dbReference type="CDD" id="cd00773">
    <property type="entry name" value="HisRS-like_core"/>
    <property type="match status" value="1"/>
</dbReference>
<dbReference type="EC" id="6.1.1.21" evidence="2"/>
<dbReference type="FunFam" id="3.30.930.10:FF:000021">
    <property type="entry name" value="Probable histidine--tRNA ligase, mitochondrial"/>
    <property type="match status" value="1"/>
</dbReference>
<evidence type="ECO:0000256" key="1">
    <source>
        <dbReference type="ARBA" id="ARBA00008226"/>
    </source>
</evidence>
<evidence type="ECO:0000256" key="4">
    <source>
        <dbReference type="ARBA" id="ARBA00022741"/>
    </source>
</evidence>
<reference evidence="10" key="1">
    <citation type="submission" date="2009-06" db="EMBL/GenBank/DDBJ databases">
        <title>Lepeophtheirus salmonis ESTs and full-length cDNAs.</title>
        <authorList>
            <person name="Yasuike M."/>
            <person name="von Schalburg K."/>
            <person name="Cooper G."/>
            <person name="Leong J."/>
            <person name="Jones S.R.M."/>
            <person name="Koop B.F."/>
        </authorList>
    </citation>
    <scope>NUCLEOTIDE SEQUENCE</scope>
    <source>
        <strain evidence="10">Pacific form</strain>
        <tissue evidence="10">Whole</tissue>
    </source>
</reference>
<dbReference type="PIRSF" id="PIRSF001549">
    <property type="entry name" value="His-tRNA_synth"/>
    <property type="match status" value="1"/>
</dbReference>
<dbReference type="InterPro" id="IPR015807">
    <property type="entry name" value="His-tRNA-ligase"/>
</dbReference>
<dbReference type="PANTHER" id="PTHR11476">
    <property type="entry name" value="HISTIDYL-TRNA SYNTHETASE"/>
    <property type="match status" value="1"/>
</dbReference>
<evidence type="ECO:0000256" key="8">
    <source>
        <dbReference type="ARBA" id="ARBA00047639"/>
    </source>
</evidence>
<evidence type="ECO:0000256" key="2">
    <source>
        <dbReference type="ARBA" id="ARBA00012815"/>
    </source>
</evidence>